<sequence>MLSSGDYIVNIGSLSGGQLIATANGNITNGDSGTMTGTSGLSLTSGGKIRNEEKASLLSNNQIAATAIGDFLNEGKNQRQTHQPDVCRRQL</sequence>
<dbReference type="Proteomes" id="UP000255192">
    <property type="component" value="Unassembled WGS sequence"/>
</dbReference>
<accession>A0A378BLE1</accession>
<gene>
    <name evidence="1" type="ORF">NCTC204_06780</name>
</gene>
<proteinExistence type="predicted"/>
<organism evidence="1 2">
    <name type="scientific">Klebsiella pneumoniae</name>
    <dbReference type="NCBI Taxonomy" id="573"/>
    <lineage>
        <taxon>Bacteria</taxon>
        <taxon>Pseudomonadati</taxon>
        <taxon>Pseudomonadota</taxon>
        <taxon>Gammaproteobacteria</taxon>
        <taxon>Enterobacterales</taxon>
        <taxon>Enterobacteriaceae</taxon>
        <taxon>Klebsiella/Raoultella group</taxon>
        <taxon>Klebsiella</taxon>
        <taxon>Klebsiella pneumoniae complex</taxon>
    </lineage>
</organism>
<dbReference type="EMBL" id="UGMD01000002">
    <property type="protein sequence ID" value="STV43723.1"/>
    <property type="molecule type" value="Genomic_DNA"/>
</dbReference>
<evidence type="ECO:0000313" key="2">
    <source>
        <dbReference type="Proteomes" id="UP000255192"/>
    </source>
</evidence>
<reference evidence="1 2" key="1">
    <citation type="submission" date="2018-06" db="EMBL/GenBank/DDBJ databases">
        <authorList>
            <consortium name="Pathogen Informatics"/>
            <person name="Doyle S."/>
        </authorList>
    </citation>
    <scope>NUCLEOTIDE SEQUENCE [LARGE SCALE GENOMIC DNA]</scope>
    <source>
        <strain evidence="1 2">NCTC204</strain>
    </source>
</reference>
<dbReference type="AlphaFoldDB" id="A0A378BLE1"/>
<evidence type="ECO:0000313" key="1">
    <source>
        <dbReference type="EMBL" id="STV43723.1"/>
    </source>
</evidence>
<name>A0A378BLE1_KLEPN</name>
<protein>
    <submittedName>
        <fullName evidence="1">Filamentous hemagglutinin</fullName>
    </submittedName>
</protein>